<keyword evidence="1" id="KW-0813">Transport</keyword>
<evidence type="ECO:0000259" key="5">
    <source>
        <dbReference type="PROSITE" id="PS50893"/>
    </source>
</evidence>
<dbReference type="Gene3D" id="3.40.50.300">
    <property type="entry name" value="P-loop containing nucleotide triphosphate hydrolases"/>
    <property type="match status" value="1"/>
</dbReference>
<dbReference type="PANTHER" id="PTHR43776">
    <property type="entry name" value="TRANSPORT ATP-BINDING PROTEIN"/>
    <property type="match status" value="1"/>
</dbReference>
<dbReference type="CDD" id="cd03257">
    <property type="entry name" value="ABC_NikE_OppD_transporters"/>
    <property type="match status" value="1"/>
</dbReference>
<evidence type="ECO:0000313" key="6">
    <source>
        <dbReference type="EMBL" id="MFC6753434.1"/>
    </source>
</evidence>
<dbReference type="GO" id="GO:0005524">
    <property type="term" value="F:ATP binding"/>
    <property type="evidence" value="ECO:0007669"/>
    <property type="project" value="UniProtKB-KW"/>
</dbReference>
<keyword evidence="3 6" id="KW-0067">ATP-binding</keyword>
<accession>A0ABD5SAF8</accession>
<protein>
    <submittedName>
        <fullName evidence="6">ABC transporter ATP-binding protein</fullName>
    </submittedName>
</protein>
<dbReference type="PROSITE" id="PS50893">
    <property type="entry name" value="ABC_TRANSPORTER_2"/>
    <property type="match status" value="1"/>
</dbReference>
<dbReference type="SMART" id="SM00382">
    <property type="entry name" value="AAA"/>
    <property type="match status" value="1"/>
</dbReference>
<reference evidence="6 7" key="1">
    <citation type="journal article" date="2019" name="Int. J. Syst. Evol. Microbiol.">
        <title>The Global Catalogue of Microorganisms (GCM) 10K type strain sequencing project: providing services to taxonomists for standard genome sequencing and annotation.</title>
        <authorList>
            <consortium name="The Broad Institute Genomics Platform"/>
            <consortium name="The Broad Institute Genome Sequencing Center for Infectious Disease"/>
            <person name="Wu L."/>
            <person name="Ma J."/>
        </authorList>
    </citation>
    <scope>NUCLEOTIDE SEQUENCE [LARGE SCALE GENOMIC DNA]</scope>
    <source>
        <strain evidence="6 7">CGMCC 1.3239</strain>
    </source>
</reference>
<sequence>MSEATERVVDPDRTYKLEVRNLEKHFPVNTGIVSRILRGESDRAVRAVDGVSLGIREGEAFGLAGESGCGKTTLGKSAIRLIEPTGGEVYFDGTEITNAGGAELNRFRREAQIIHQDPYQSLNPRFTVYEWVKEPLDVHDIGSAEERDARVYETIEQAGLRPAGAYASEYPSELSGGERQRVGIARALALEPSFLLADEPASMLDVSIRASILDLFKQLQTDLGLTAVYISHDLSLLKHMCDRIGIMYLGQLVEVGPAEEIIDDPKHPYTQALVSSVPRINPDEDRERIELVGEVPDPVDMPAGCRFHPRCPRIVQPEGYTFDQDDWRAVVDLRRDLLADELDPTAATREDGGSGSDPTPAAIREAYGVPERL</sequence>
<proteinExistence type="predicted"/>
<name>A0ABD5SAF8_9EURY</name>
<dbReference type="EMBL" id="JBHSWW010000096">
    <property type="protein sequence ID" value="MFC6753434.1"/>
    <property type="molecule type" value="Genomic_DNA"/>
</dbReference>
<dbReference type="InterPro" id="IPR050319">
    <property type="entry name" value="ABC_transp_ATP-bind"/>
</dbReference>
<dbReference type="FunFam" id="3.40.50.300:FF:000016">
    <property type="entry name" value="Oligopeptide ABC transporter ATP-binding component"/>
    <property type="match status" value="1"/>
</dbReference>
<evidence type="ECO:0000256" key="2">
    <source>
        <dbReference type="ARBA" id="ARBA00022741"/>
    </source>
</evidence>
<dbReference type="Proteomes" id="UP001596442">
    <property type="component" value="Unassembled WGS sequence"/>
</dbReference>
<dbReference type="AlphaFoldDB" id="A0ABD5SAF8"/>
<keyword evidence="2" id="KW-0547">Nucleotide-binding</keyword>
<dbReference type="Pfam" id="PF08352">
    <property type="entry name" value="oligo_HPY"/>
    <property type="match status" value="1"/>
</dbReference>
<evidence type="ECO:0000256" key="4">
    <source>
        <dbReference type="SAM" id="MobiDB-lite"/>
    </source>
</evidence>
<dbReference type="InterPro" id="IPR017871">
    <property type="entry name" value="ABC_transporter-like_CS"/>
</dbReference>
<evidence type="ECO:0000313" key="7">
    <source>
        <dbReference type="Proteomes" id="UP001596442"/>
    </source>
</evidence>
<feature type="region of interest" description="Disordered" evidence="4">
    <location>
        <begin position="340"/>
        <end position="373"/>
    </location>
</feature>
<dbReference type="GO" id="GO:0055085">
    <property type="term" value="P:transmembrane transport"/>
    <property type="evidence" value="ECO:0007669"/>
    <property type="project" value="UniProtKB-ARBA"/>
</dbReference>
<feature type="domain" description="ABC transporter" evidence="5">
    <location>
        <begin position="17"/>
        <end position="274"/>
    </location>
</feature>
<dbReference type="RefSeq" id="WP_379781037.1">
    <property type="nucleotide sequence ID" value="NZ_JBHSWW010000096.1"/>
</dbReference>
<organism evidence="6 7">
    <name type="scientific">Halorubrum tibetense</name>
    <dbReference type="NCBI Taxonomy" id="175631"/>
    <lineage>
        <taxon>Archaea</taxon>
        <taxon>Methanobacteriati</taxon>
        <taxon>Methanobacteriota</taxon>
        <taxon>Stenosarchaea group</taxon>
        <taxon>Halobacteria</taxon>
        <taxon>Halobacteriales</taxon>
        <taxon>Haloferacaceae</taxon>
        <taxon>Halorubrum</taxon>
    </lineage>
</organism>
<dbReference type="InterPro" id="IPR003593">
    <property type="entry name" value="AAA+_ATPase"/>
</dbReference>
<evidence type="ECO:0000256" key="1">
    <source>
        <dbReference type="ARBA" id="ARBA00022448"/>
    </source>
</evidence>
<dbReference type="Pfam" id="PF00005">
    <property type="entry name" value="ABC_tran"/>
    <property type="match status" value="1"/>
</dbReference>
<dbReference type="InterPro" id="IPR027417">
    <property type="entry name" value="P-loop_NTPase"/>
</dbReference>
<dbReference type="PROSITE" id="PS00211">
    <property type="entry name" value="ABC_TRANSPORTER_1"/>
    <property type="match status" value="1"/>
</dbReference>
<dbReference type="SUPFAM" id="SSF52540">
    <property type="entry name" value="P-loop containing nucleoside triphosphate hydrolases"/>
    <property type="match status" value="1"/>
</dbReference>
<comment type="caution">
    <text evidence="6">The sequence shown here is derived from an EMBL/GenBank/DDBJ whole genome shotgun (WGS) entry which is preliminary data.</text>
</comment>
<dbReference type="InterPro" id="IPR013563">
    <property type="entry name" value="Oligopep_ABC_C"/>
</dbReference>
<gene>
    <name evidence="6" type="ORF">ACFQEU_08145</name>
</gene>
<feature type="non-terminal residue" evidence="6">
    <location>
        <position position="373"/>
    </location>
</feature>
<evidence type="ECO:0000256" key="3">
    <source>
        <dbReference type="ARBA" id="ARBA00022840"/>
    </source>
</evidence>
<dbReference type="NCBIfam" id="TIGR01727">
    <property type="entry name" value="oligo_HPY"/>
    <property type="match status" value="1"/>
</dbReference>
<keyword evidence="7" id="KW-1185">Reference proteome</keyword>
<dbReference type="InterPro" id="IPR003439">
    <property type="entry name" value="ABC_transporter-like_ATP-bd"/>
</dbReference>